<dbReference type="EMBL" id="SNXW01000002">
    <property type="protein sequence ID" value="TDP85875.1"/>
    <property type="molecule type" value="Genomic_DNA"/>
</dbReference>
<dbReference type="PANTHER" id="PTHR43798:SF31">
    <property type="entry name" value="AB HYDROLASE SUPERFAMILY PROTEIN YCLE"/>
    <property type="match status" value="1"/>
</dbReference>
<dbReference type="RefSeq" id="WP_133606872.1">
    <property type="nucleotide sequence ID" value="NZ_SNXW01000002.1"/>
</dbReference>
<gene>
    <name evidence="3" type="ORF">EV672_102225</name>
</gene>
<dbReference type="OrthoDB" id="6117067at2"/>
<dbReference type="SUPFAM" id="SSF53474">
    <property type="entry name" value="alpha/beta-Hydrolases"/>
    <property type="match status" value="1"/>
</dbReference>
<dbReference type="InterPro" id="IPR050266">
    <property type="entry name" value="AB_hydrolase_sf"/>
</dbReference>
<comment type="caution">
    <text evidence="3">The sequence shown here is derived from an EMBL/GenBank/DDBJ whole genome shotgun (WGS) entry which is preliminary data.</text>
</comment>
<evidence type="ECO:0000313" key="3">
    <source>
        <dbReference type="EMBL" id="TDP85875.1"/>
    </source>
</evidence>
<reference evidence="3 4" key="1">
    <citation type="submission" date="2019-03" db="EMBL/GenBank/DDBJ databases">
        <title>Genomic Encyclopedia of Type Strains, Phase IV (KMG-IV): sequencing the most valuable type-strain genomes for metagenomic binning, comparative biology and taxonomic classification.</title>
        <authorList>
            <person name="Goeker M."/>
        </authorList>
    </citation>
    <scope>NUCLEOTIDE SEQUENCE [LARGE SCALE GENOMIC DNA]</scope>
    <source>
        <strain evidence="3 4">DSM 11901</strain>
    </source>
</reference>
<evidence type="ECO:0000313" key="4">
    <source>
        <dbReference type="Proteomes" id="UP000294593"/>
    </source>
</evidence>
<dbReference type="Proteomes" id="UP000294593">
    <property type="component" value="Unassembled WGS sequence"/>
</dbReference>
<dbReference type="Gene3D" id="3.40.50.1820">
    <property type="entry name" value="alpha/beta hydrolase"/>
    <property type="match status" value="1"/>
</dbReference>
<organism evidence="3 4">
    <name type="scientific">Aquabacterium commune</name>
    <dbReference type="NCBI Taxonomy" id="70586"/>
    <lineage>
        <taxon>Bacteria</taxon>
        <taxon>Pseudomonadati</taxon>
        <taxon>Pseudomonadota</taxon>
        <taxon>Betaproteobacteria</taxon>
        <taxon>Burkholderiales</taxon>
        <taxon>Aquabacterium</taxon>
    </lineage>
</organism>
<accession>A0A4R6RIE6</accession>
<keyword evidence="4" id="KW-1185">Reference proteome</keyword>
<feature type="domain" description="AB hydrolase-1" evidence="2">
    <location>
        <begin position="6"/>
        <end position="246"/>
    </location>
</feature>
<dbReference type="AlphaFoldDB" id="A0A4R6RIE6"/>
<evidence type="ECO:0000256" key="1">
    <source>
        <dbReference type="ARBA" id="ARBA00022801"/>
    </source>
</evidence>
<dbReference type="GO" id="GO:0016020">
    <property type="term" value="C:membrane"/>
    <property type="evidence" value="ECO:0007669"/>
    <property type="project" value="TreeGrafter"/>
</dbReference>
<dbReference type="GO" id="GO:0016787">
    <property type="term" value="F:hydrolase activity"/>
    <property type="evidence" value="ECO:0007669"/>
    <property type="project" value="UniProtKB-KW"/>
</dbReference>
<name>A0A4R6RIE6_9BURK</name>
<evidence type="ECO:0000259" key="2">
    <source>
        <dbReference type="Pfam" id="PF12697"/>
    </source>
</evidence>
<sequence>MADVALFVHSTGVGPFMWNKLLVGLPEGIAPLTPTNRGYSPSDLLARGTPFSLQDEVAHLKAQIPEGTTGVHLGGHSYGGLVALSLAMDPAVPVRSLWLYEPVLFGSLNAEADTLQGEVAEQVRALFTDREFLLNEETGGNDAWLERFVDYWNFPGMWASMPDKAKLMARAVGWKMYHEVRMVSQEPEPFAHYRLSVPTTLVYGEHTQPPAAEMVRRLATVNPHADVTELKGQGHMAVVGAPDAVLPTLQAHWARVVAGQASAA</sequence>
<dbReference type="InterPro" id="IPR000073">
    <property type="entry name" value="AB_hydrolase_1"/>
</dbReference>
<keyword evidence="1" id="KW-0378">Hydrolase</keyword>
<protein>
    <submittedName>
        <fullName evidence="3">Pimeloyl-ACP methyl ester carboxylesterase</fullName>
    </submittedName>
</protein>
<dbReference type="PANTHER" id="PTHR43798">
    <property type="entry name" value="MONOACYLGLYCEROL LIPASE"/>
    <property type="match status" value="1"/>
</dbReference>
<dbReference type="Pfam" id="PF12697">
    <property type="entry name" value="Abhydrolase_6"/>
    <property type="match status" value="1"/>
</dbReference>
<proteinExistence type="predicted"/>
<dbReference type="InterPro" id="IPR029058">
    <property type="entry name" value="AB_hydrolase_fold"/>
</dbReference>